<comment type="caution">
    <text evidence="2">The sequence shown here is derived from an EMBL/GenBank/DDBJ whole genome shotgun (WGS) entry which is preliminary data.</text>
</comment>
<dbReference type="PANTHER" id="PTHR43591">
    <property type="entry name" value="METHYLTRANSFERASE"/>
    <property type="match status" value="1"/>
</dbReference>
<dbReference type="RefSeq" id="WP_225961126.1">
    <property type="nucleotide sequence ID" value="NZ_JADBDZ010000001.1"/>
</dbReference>
<evidence type="ECO:0000259" key="1">
    <source>
        <dbReference type="Pfam" id="PF08241"/>
    </source>
</evidence>
<name>A0ABR9JPS3_9ACTN</name>
<sequence length="443" mass="47211">MPAGTSTWELAGTTNTDHFGEFEETFTTDRDGYWTAAHWEDLEYLASNAPIAYVDVTVVYKTRFMNFGVSPSTVQKGGTVTVAGMLGRSPTGGTPVGAPGLPVHLYFLPSGSTEWKQMAVVETGRYGEFEKTFTADRDGSWTAWFWGDGGHARANSSVVRVDVQVRRGGPAGWETARVDFDAYERELWAGRASAYERGFARLTAYLVGPLLDTAGVADGARLLDLGTGPGIVSAEAVRRGAKVSAIDADPDMAETARRNVPEADVRVAVLPDVPFPDGTFDAVAGNFVINHVGDPGVALERLRRVLRPGGRLALSCWVMPGTGALGLVREAIDRAGVPWPDDMPVPPFMEHGEPAAFRRLVAAAGFTEVGVEEVTWEHVVEPDEWWELGALARVGSNGVVVGRQDAATVARIKAAYDEVVAGYPGRDGGVALPAHALLASGAA</sequence>
<keyword evidence="2" id="KW-0808">Transferase</keyword>
<keyword evidence="2" id="KW-0489">Methyltransferase</keyword>
<organism evidence="2 3">
    <name type="scientific">Actinomadura algeriensis</name>
    <dbReference type="NCBI Taxonomy" id="1679523"/>
    <lineage>
        <taxon>Bacteria</taxon>
        <taxon>Bacillati</taxon>
        <taxon>Actinomycetota</taxon>
        <taxon>Actinomycetes</taxon>
        <taxon>Streptosporangiales</taxon>
        <taxon>Thermomonosporaceae</taxon>
        <taxon>Actinomadura</taxon>
    </lineage>
</organism>
<evidence type="ECO:0000313" key="2">
    <source>
        <dbReference type="EMBL" id="MBE1532532.1"/>
    </source>
</evidence>
<dbReference type="CDD" id="cd02440">
    <property type="entry name" value="AdoMet_MTases"/>
    <property type="match status" value="1"/>
</dbReference>
<dbReference type="GO" id="GO:0032259">
    <property type="term" value="P:methylation"/>
    <property type="evidence" value="ECO:0007669"/>
    <property type="project" value="UniProtKB-KW"/>
</dbReference>
<evidence type="ECO:0000313" key="3">
    <source>
        <dbReference type="Proteomes" id="UP000627838"/>
    </source>
</evidence>
<gene>
    <name evidence="2" type="ORF">H4W34_002365</name>
</gene>
<dbReference type="EMBL" id="JADBDZ010000001">
    <property type="protein sequence ID" value="MBE1532532.1"/>
    <property type="molecule type" value="Genomic_DNA"/>
</dbReference>
<proteinExistence type="predicted"/>
<dbReference type="Pfam" id="PF08241">
    <property type="entry name" value="Methyltransf_11"/>
    <property type="match status" value="1"/>
</dbReference>
<keyword evidence="3" id="KW-1185">Reference proteome</keyword>
<dbReference type="InterPro" id="IPR029063">
    <property type="entry name" value="SAM-dependent_MTases_sf"/>
</dbReference>
<accession>A0ABR9JPS3</accession>
<dbReference type="Gene3D" id="3.40.50.150">
    <property type="entry name" value="Vaccinia Virus protein VP39"/>
    <property type="match status" value="1"/>
</dbReference>
<dbReference type="Proteomes" id="UP000627838">
    <property type="component" value="Unassembled WGS sequence"/>
</dbReference>
<feature type="domain" description="Methyltransferase type 11" evidence="1">
    <location>
        <begin position="223"/>
        <end position="313"/>
    </location>
</feature>
<protein>
    <submittedName>
        <fullName evidence="2">SAM-dependent methyltransferase</fullName>
    </submittedName>
</protein>
<dbReference type="SUPFAM" id="SSF53335">
    <property type="entry name" value="S-adenosyl-L-methionine-dependent methyltransferases"/>
    <property type="match status" value="1"/>
</dbReference>
<dbReference type="GO" id="GO:0008168">
    <property type="term" value="F:methyltransferase activity"/>
    <property type="evidence" value="ECO:0007669"/>
    <property type="project" value="UniProtKB-KW"/>
</dbReference>
<reference evidence="2 3" key="1">
    <citation type="submission" date="2020-10" db="EMBL/GenBank/DDBJ databases">
        <title>Sequencing the genomes of 1000 actinobacteria strains.</title>
        <authorList>
            <person name="Klenk H.-P."/>
        </authorList>
    </citation>
    <scope>NUCLEOTIDE SEQUENCE [LARGE SCALE GENOMIC DNA]</scope>
    <source>
        <strain evidence="2 3">DSM 46744</strain>
    </source>
</reference>
<dbReference type="InterPro" id="IPR013216">
    <property type="entry name" value="Methyltransf_11"/>
</dbReference>